<dbReference type="AlphaFoldDB" id="A0A822ZXD7"/>
<dbReference type="Proteomes" id="UP000607653">
    <property type="component" value="Unassembled WGS sequence"/>
</dbReference>
<gene>
    <name evidence="1" type="ORF">HUJ06_018138</name>
</gene>
<dbReference type="EMBL" id="DUZY01000008">
    <property type="protein sequence ID" value="DAD48201.1"/>
    <property type="molecule type" value="Genomic_DNA"/>
</dbReference>
<protein>
    <submittedName>
        <fullName evidence="1">Uncharacterized protein</fullName>
    </submittedName>
</protein>
<comment type="caution">
    <text evidence="1">The sequence shown here is derived from an EMBL/GenBank/DDBJ whole genome shotgun (WGS) entry which is preliminary data.</text>
</comment>
<evidence type="ECO:0000313" key="2">
    <source>
        <dbReference type="Proteomes" id="UP000607653"/>
    </source>
</evidence>
<keyword evidence="2" id="KW-1185">Reference proteome</keyword>
<sequence length="58" mass="6850">MPHICLSLCLCWIGRDQYVWKTNDLSLDEANLLSIFNKKGWLSEENFVQCCLEHFEQS</sequence>
<proteinExistence type="predicted"/>
<organism evidence="1 2">
    <name type="scientific">Nelumbo nucifera</name>
    <name type="common">Sacred lotus</name>
    <dbReference type="NCBI Taxonomy" id="4432"/>
    <lineage>
        <taxon>Eukaryota</taxon>
        <taxon>Viridiplantae</taxon>
        <taxon>Streptophyta</taxon>
        <taxon>Embryophyta</taxon>
        <taxon>Tracheophyta</taxon>
        <taxon>Spermatophyta</taxon>
        <taxon>Magnoliopsida</taxon>
        <taxon>Proteales</taxon>
        <taxon>Nelumbonaceae</taxon>
        <taxon>Nelumbo</taxon>
    </lineage>
</organism>
<reference evidence="1 2" key="1">
    <citation type="journal article" date="2020" name="Mol. Biol. Evol.">
        <title>Distinct Expression and Methylation Patterns for Genes with Different Fates following a Single Whole-Genome Duplication in Flowering Plants.</title>
        <authorList>
            <person name="Shi T."/>
            <person name="Rahmani R.S."/>
            <person name="Gugger P.F."/>
            <person name="Wang M."/>
            <person name="Li H."/>
            <person name="Zhang Y."/>
            <person name="Li Z."/>
            <person name="Wang Q."/>
            <person name="Van de Peer Y."/>
            <person name="Marchal K."/>
            <person name="Chen J."/>
        </authorList>
    </citation>
    <scope>NUCLEOTIDE SEQUENCE [LARGE SCALE GENOMIC DNA]</scope>
    <source>
        <tissue evidence="1">Leaf</tissue>
    </source>
</reference>
<evidence type="ECO:0000313" key="1">
    <source>
        <dbReference type="EMBL" id="DAD48201.1"/>
    </source>
</evidence>
<name>A0A822ZXD7_NELNU</name>
<accession>A0A822ZXD7</accession>